<evidence type="ECO:0000256" key="7">
    <source>
        <dbReference type="SAM" id="Phobius"/>
    </source>
</evidence>
<evidence type="ECO:0000313" key="10">
    <source>
        <dbReference type="Proteomes" id="UP000824211"/>
    </source>
</evidence>
<evidence type="ECO:0000256" key="2">
    <source>
        <dbReference type="ARBA" id="ARBA00007362"/>
    </source>
</evidence>
<dbReference type="PANTHER" id="PTHR42920:SF5">
    <property type="entry name" value="EAMA DOMAIN-CONTAINING PROTEIN"/>
    <property type="match status" value="1"/>
</dbReference>
<feature type="domain" description="EamA" evidence="8">
    <location>
        <begin position="163"/>
        <end position="289"/>
    </location>
</feature>
<feature type="transmembrane region" description="Helical" evidence="7">
    <location>
        <begin position="133"/>
        <end position="156"/>
    </location>
</feature>
<gene>
    <name evidence="9" type="ORF">H9771_05255</name>
</gene>
<dbReference type="InterPro" id="IPR000620">
    <property type="entry name" value="EamA_dom"/>
</dbReference>
<sequence length="312" mass="32516">MRVQTRNTLLLVLCALIWGLAFVAQSAGAGLAPFAFLACRSWLAVGFLWGLCRVLDAARRKKVPACPAPAHDRRLLAVGGAVCGTLLFAASAAQQIGITLNPSTAKASFITAMYVVLVPAFGLVMGRKSPAQLWGCVALSVVGLYLLCMQGGFGGIEASDGVLMACAVLFAFQIMAVDHFSPRVDGVRLSLVQFVVVAVESTAASLLTETVSLEQLAASALPVLYCGLLSSGVGYTLQIVGQRDLDPAIASLAMCLESVFGALGGWLLLSQTLSGREVAGCALIFAAVAAAQLPLGRLLRRPAPADSHERQN</sequence>
<dbReference type="GO" id="GO:0005886">
    <property type="term" value="C:plasma membrane"/>
    <property type="evidence" value="ECO:0007669"/>
    <property type="project" value="UniProtKB-SubCell"/>
</dbReference>
<comment type="subcellular location">
    <subcellularLocation>
        <location evidence="1">Cell membrane</location>
        <topology evidence="1">Multi-pass membrane protein</topology>
    </subcellularLocation>
</comment>
<dbReference type="SUPFAM" id="SSF103481">
    <property type="entry name" value="Multidrug resistance efflux transporter EmrE"/>
    <property type="match status" value="1"/>
</dbReference>
<dbReference type="AlphaFoldDB" id="A0A9D2MEQ2"/>
<dbReference type="PANTHER" id="PTHR42920">
    <property type="entry name" value="OS03G0707200 PROTEIN-RELATED"/>
    <property type="match status" value="1"/>
</dbReference>
<keyword evidence="4 7" id="KW-0812">Transmembrane</keyword>
<dbReference type="Pfam" id="PF00892">
    <property type="entry name" value="EamA"/>
    <property type="match status" value="1"/>
</dbReference>
<dbReference type="InterPro" id="IPR051258">
    <property type="entry name" value="Diverse_Substrate_Transporter"/>
</dbReference>
<comment type="caution">
    <text evidence="9">The sequence shown here is derived from an EMBL/GenBank/DDBJ whole genome shotgun (WGS) entry which is preliminary data.</text>
</comment>
<comment type="similarity">
    <text evidence="2">Belongs to the EamA transporter family.</text>
</comment>
<dbReference type="EMBL" id="DWXX01000092">
    <property type="protein sequence ID" value="HJB59047.1"/>
    <property type="molecule type" value="Genomic_DNA"/>
</dbReference>
<evidence type="ECO:0000259" key="8">
    <source>
        <dbReference type="Pfam" id="PF00892"/>
    </source>
</evidence>
<feature type="transmembrane region" description="Helical" evidence="7">
    <location>
        <begin position="108"/>
        <end position="126"/>
    </location>
</feature>
<feature type="transmembrane region" description="Helical" evidence="7">
    <location>
        <begin position="34"/>
        <end position="55"/>
    </location>
</feature>
<reference evidence="9" key="2">
    <citation type="submission" date="2021-04" db="EMBL/GenBank/DDBJ databases">
        <authorList>
            <person name="Gilroy R."/>
        </authorList>
    </citation>
    <scope>NUCLEOTIDE SEQUENCE</scope>
    <source>
        <strain evidence="9">ChiHjej9B8-13557</strain>
    </source>
</reference>
<protein>
    <submittedName>
        <fullName evidence="9">DMT family transporter</fullName>
    </submittedName>
</protein>
<keyword evidence="5 7" id="KW-1133">Transmembrane helix</keyword>
<evidence type="ECO:0000256" key="6">
    <source>
        <dbReference type="ARBA" id="ARBA00023136"/>
    </source>
</evidence>
<feature type="transmembrane region" description="Helical" evidence="7">
    <location>
        <begin position="75"/>
        <end position="96"/>
    </location>
</feature>
<evidence type="ECO:0000256" key="1">
    <source>
        <dbReference type="ARBA" id="ARBA00004651"/>
    </source>
</evidence>
<evidence type="ECO:0000313" key="9">
    <source>
        <dbReference type="EMBL" id="HJB59047.1"/>
    </source>
</evidence>
<name>A0A9D2MEQ2_9FIRM</name>
<keyword evidence="3" id="KW-1003">Cell membrane</keyword>
<keyword evidence="6 7" id="KW-0472">Membrane</keyword>
<reference evidence="9" key="1">
    <citation type="journal article" date="2021" name="PeerJ">
        <title>Extensive microbial diversity within the chicken gut microbiome revealed by metagenomics and culture.</title>
        <authorList>
            <person name="Gilroy R."/>
            <person name="Ravi A."/>
            <person name="Getino M."/>
            <person name="Pursley I."/>
            <person name="Horton D.L."/>
            <person name="Alikhan N.F."/>
            <person name="Baker D."/>
            <person name="Gharbi K."/>
            <person name="Hall N."/>
            <person name="Watson M."/>
            <person name="Adriaenssens E.M."/>
            <person name="Foster-Nyarko E."/>
            <person name="Jarju S."/>
            <person name="Secka A."/>
            <person name="Antonio M."/>
            <person name="Oren A."/>
            <person name="Chaudhuri R.R."/>
            <person name="La Ragione R."/>
            <person name="Hildebrand F."/>
            <person name="Pallen M.J."/>
        </authorList>
    </citation>
    <scope>NUCLEOTIDE SEQUENCE</scope>
    <source>
        <strain evidence="9">ChiHjej9B8-13557</strain>
    </source>
</reference>
<evidence type="ECO:0000256" key="3">
    <source>
        <dbReference type="ARBA" id="ARBA00022475"/>
    </source>
</evidence>
<accession>A0A9D2MEQ2</accession>
<dbReference type="Proteomes" id="UP000824211">
    <property type="component" value="Unassembled WGS sequence"/>
</dbReference>
<organism evidence="9 10">
    <name type="scientific">Candidatus Faecalibacterium faecipullorum</name>
    <dbReference type="NCBI Taxonomy" id="2838578"/>
    <lineage>
        <taxon>Bacteria</taxon>
        <taxon>Bacillati</taxon>
        <taxon>Bacillota</taxon>
        <taxon>Clostridia</taxon>
        <taxon>Eubacteriales</taxon>
        <taxon>Oscillospiraceae</taxon>
        <taxon>Faecalibacterium</taxon>
    </lineage>
</organism>
<proteinExistence type="inferred from homology"/>
<dbReference type="InterPro" id="IPR037185">
    <property type="entry name" value="EmrE-like"/>
</dbReference>
<evidence type="ECO:0000256" key="5">
    <source>
        <dbReference type="ARBA" id="ARBA00022989"/>
    </source>
</evidence>
<evidence type="ECO:0000256" key="4">
    <source>
        <dbReference type="ARBA" id="ARBA00022692"/>
    </source>
</evidence>